<dbReference type="InterPro" id="IPR000924">
    <property type="entry name" value="Glu/Gln-tRNA-synth"/>
</dbReference>
<organism evidence="13 14">
    <name type="scientific">[Haemophilus] felis</name>
    <dbReference type="NCBI Taxonomy" id="123822"/>
    <lineage>
        <taxon>Bacteria</taxon>
        <taxon>Pseudomonadati</taxon>
        <taxon>Pseudomonadota</taxon>
        <taxon>Gammaproteobacteria</taxon>
        <taxon>Pasteurellales</taxon>
        <taxon>Pasteurellaceae</taxon>
    </lineage>
</organism>
<keyword evidence="7 10" id="KW-0067">ATP-binding</keyword>
<evidence type="ECO:0000256" key="6">
    <source>
        <dbReference type="ARBA" id="ARBA00022741"/>
    </source>
</evidence>
<dbReference type="Gene3D" id="1.10.10.350">
    <property type="match status" value="1"/>
</dbReference>
<evidence type="ECO:0000256" key="8">
    <source>
        <dbReference type="ARBA" id="ARBA00022917"/>
    </source>
</evidence>
<dbReference type="GO" id="GO:0008270">
    <property type="term" value="F:zinc ion binding"/>
    <property type="evidence" value="ECO:0007669"/>
    <property type="project" value="UniProtKB-UniRule"/>
</dbReference>
<evidence type="ECO:0000256" key="1">
    <source>
        <dbReference type="ARBA" id="ARBA00004496"/>
    </source>
</evidence>
<keyword evidence="6 10" id="KW-0547">Nucleotide-binding</keyword>
<comment type="caution">
    <text evidence="13">The sequence shown here is derived from an EMBL/GenBank/DDBJ whole genome shotgun (WGS) entry which is preliminary data.</text>
</comment>
<evidence type="ECO:0000256" key="2">
    <source>
        <dbReference type="ARBA" id="ARBA00007894"/>
    </source>
</evidence>
<feature type="binding site" evidence="10">
    <location>
        <position position="112"/>
    </location>
    <ligand>
        <name>Zn(2+)</name>
        <dbReference type="ChEBI" id="CHEBI:29105"/>
    </ligand>
</feature>
<dbReference type="InterPro" id="IPR049940">
    <property type="entry name" value="GluQ/Sye"/>
</dbReference>
<dbReference type="InterPro" id="IPR008925">
    <property type="entry name" value="aa_tRNA-synth_I_cd-bd_sf"/>
</dbReference>
<dbReference type="PRINTS" id="PR00987">
    <property type="entry name" value="TRNASYNTHGLU"/>
</dbReference>
<dbReference type="GO" id="GO:0000049">
    <property type="term" value="F:tRNA binding"/>
    <property type="evidence" value="ECO:0007669"/>
    <property type="project" value="InterPro"/>
</dbReference>
<keyword evidence="9 10" id="KW-0030">Aminoacyl-tRNA synthetase</keyword>
<protein>
    <recommendedName>
        <fullName evidence="10">Glutamate--tRNA ligase</fullName>
        <ecNumber evidence="10">6.1.1.17</ecNumber>
    </recommendedName>
    <alternativeName>
        <fullName evidence="10">Glutamyl-tRNA synthetase</fullName>
        <shortName evidence="10">GluRS</shortName>
    </alternativeName>
</protein>
<dbReference type="EMBL" id="MUYB01000020">
    <property type="protein sequence ID" value="OOS04293.1"/>
    <property type="molecule type" value="Genomic_DNA"/>
</dbReference>
<feature type="binding site" evidence="10">
    <location>
        <position position="139"/>
    </location>
    <ligand>
        <name>Zn(2+)</name>
        <dbReference type="ChEBI" id="CHEBI:29105"/>
    </ligand>
</feature>
<dbReference type="EC" id="6.1.1.17" evidence="10"/>
<dbReference type="SUPFAM" id="SSF48163">
    <property type="entry name" value="An anticodon-binding domain of class I aminoacyl-tRNA synthetases"/>
    <property type="match status" value="1"/>
</dbReference>
<accession>A0A1T0B268</accession>
<keyword evidence="4 10" id="KW-0963">Cytoplasm</keyword>
<dbReference type="Pfam" id="PF00749">
    <property type="entry name" value="tRNA-synt_1c"/>
    <property type="match status" value="1"/>
</dbReference>
<dbReference type="NCBIfam" id="TIGR00464">
    <property type="entry name" value="gltX_bact"/>
    <property type="match status" value="1"/>
</dbReference>
<comment type="catalytic activity">
    <reaction evidence="10">
        <text>tRNA(Glu) + L-glutamate + ATP = L-glutamyl-tRNA(Glu) + AMP + diphosphate</text>
        <dbReference type="Rhea" id="RHEA:23540"/>
        <dbReference type="Rhea" id="RHEA-COMP:9663"/>
        <dbReference type="Rhea" id="RHEA-COMP:9680"/>
        <dbReference type="ChEBI" id="CHEBI:29985"/>
        <dbReference type="ChEBI" id="CHEBI:30616"/>
        <dbReference type="ChEBI" id="CHEBI:33019"/>
        <dbReference type="ChEBI" id="CHEBI:78442"/>
        <dbReference type="ChEBI" id="CHEBI:78520"/>
        <dbReference type="ChEBI" id="CHEBI:456215"/>
        <dbReference type="EC" id="6.1.1.17"/>
    </reaction>
</comment>
<evidence type="ECO:0000256" key="3">
    <source>
        <dbReference type="ARBA" id="ARBA00011245"/>
    </source>
</evidence>
<dbReference type="PANTHER" id="PTHR43311:SF2">
    <property type="entry name" value="GLUTAMATE--TRNA LIGASE, MITOCHONDRIAL-RELATED"/>
    <property type="match status" value="1"/>
</dbReference>
<evidence type="ECO:0000256" key="7">
    <source>
        <dbReference type="ARBA" id="ARBA00022840"/>
    </source>
</evidence>
<sequence>MNIETLFPLDPSVKVRTRFAPSPTGYLHVGGARTALYSWLYAKHHQGEFVLRIEDTDLERSTPEATAAILEGMQWLNLAWEYGPYFQTKRFDRYNQVIDQMIEQGLAYRCYCSKERLDELRTEQEKNKQKPRYDRHCLHEHSLDPSQPHVVRFKNPTEGSVVFDDAVRGRIEISNSELDDLIIRRTDGSPTYNFCVVVDDWDMGITHVVRGEDHINNTPRQINILKALGAPIPVYAHVSMINGDDGQKLSKRHGAVSVMQYRDDGYLPEALINYLVRLGWGHGDQEIFSREEMIELFDLHSVSRSASAFNTEKLLWLNHHYIRELPAEYVAKHLAWHYQNQGIDTTNGPVLTEIVSMLAERCKTLKEMAATSRYFFEEFDSFDESAVKKHFKTAALAPLEKVYEKLAALESWDLHSTHQAIEQTATELELGMGKVGMPLRVAVTGAGQSPSMDITLVAIGKARVLARIEKAIQFIQANCA</sequence>
<evidence type="ECO:0000256" key="9">
    <source>
        <dbReference type="ARBA" id="ARBA00023146"/>
    </source>
</evidence>
<feature type="domain" description="Aminoacyl-tRNA synthetase class I anticodon-binding" evidence="12">
    <location>
        <begin position="332"/>
        <end position="472"/>
    </location>
</feature>
<keyword evidence="5 10" id="KW-0436">Ligase</keyword>
<reference evidence="13 14" key="1">
    <citation type="submission" date="2017-02" db="EMBL/GenBank/DDBJ databases">
        <title>Draft genome sequence of Haemophilus felis CCUG 31170 type strain.</title>
        <authorList>
            <person name="Engstrom-Jakobsson H."/>
            <person name="Salva-Serra F."/>
            <person name="Thorell K."/>
            <person name="Gonzales-Siles L."/>
            <person name="Karlsson R."/>
            <person name="Boulund F."/>
            <person name="Engstrand L."/>
            <person name="Kristiansson E."/>
            <person name="Moore E."/>
        </authorList>
    </citation>
    <scope>NUCLEOTIDE SEQUENCE [LARGE SCALE GENOMIC DNA]</scope>
    <source>
        <strain evidence="13 14">CCUG 31170</strain>
    </source>
</reference>
<dbReference type="InterPro" id="IPR020751">
    <property type="entry name" value="aa-tRNA-synth_I_codon-bd_sub2"/>
</dbReference>
<comment type="subcellular location">
    <subcellularLocation>
        <location evidence="1 10">Cytoplasm</location>
    </subcellularLocation>
</comment>
<name>A0A1T0B268_9PAST</name>
<dbReference type="InterPro" id="IPR014729">
    <property type="entry name" value="Rossmann-like_a/b/a_fold"/>
</dbReference>
<dbReference type="GO" id="GO:0004818">
    <property type="term" value="F:glutamate-tRNA ligase activity"/>
    <property type="evidence" value="ECO:0007669"/>
    <property type="project" value="UniProtKB-UniRule"/>
</dbReference>
<feature type="short sequence motif" description="'HIGH' region" evidence="10">
    <location>
        <begin position="21"/>
        <end position="31"/>
    </location>
</feature>
<proteinExistence type="inferred from homology"/>
<comment type="function">
    <text evidence="10">Catalyzes the attachment of glutamate to tRNA(Glu) in a two-step reaction: glutamate is first activated by ATP to form Glu-AMP and then transferred to the acceptor end of tRNA(Glu).</text>
</comment>
<dbReference type="STRING" id="123822.B0188_05015"/>
<evidence type="ECO:0000256" key="4">
    <source>
        <dbReference type="ARBA" id="ARBA00022490"/>
    </source>
</evidence>
<evidence type="ECO:0000256" key="10">
    <source>
        <dbReference type="HAMAP-Rule" id="MF_00022"/>
    </source>
</evidence>
<dbReference type="GO" id="GO:0005524">
    <property type="term" value="F:ATP binding"/>
    <property type="evidence" value="ECO:0007669"/>
    <property type="project" value="UniProtKB-UniRule"/>
</dbReference>
<evidence type="ECO:0000256" key="5">
    <source>
        <dbReference type="ARBA" id="ARBA00022598"/>
    </source>
</evidence>
<feature type="binding site" evidence="10">
    <location>
        <position position="110"/>
    </location>
    <ligand>
        <name>Zn(2+)</name>
        <dbReference type="ChEBI" id="CHEBI:29105"/>
    </ligand>
</feature>
<dbReference type="GO" id="GO:0006424">
    <property type="term" value="P:glutamyl-tRNA aminoacylation"/>
    <property type="evidence" value="ECO:0007669"/>
    <property type="project" value="UniProtKB-UniRule"/>
</dbReference>
<gene>
    <name evidence="10" type="primary">gltX</name>
    <name evidence="13" type="ORF">B0188_05015</name>
</gene>
<dbReference type="Gene3D" id="3.40.50.620">
    <property type="entry name" value="HUPs"/>
    <property type="match status" value="1"/>
</dbReference>
<dbReference type="CDD" id="cd00808">
    <property type="entry name" value="GluRS_core"/>
    <property type="match status" value="1"/>
</dbReference>
<evidence type="ECO:0000313" key="13">
    <source>
        <dbReference type="EMBL" id="OOS04293.1"/>
    </source>
</evidence>
<dbReference type="FunFam" id="3.40.50.620:FF:000007">
    <property type="entry name" value="Glutamate--tRNA ligase"/>
    <property type="match status" value="1"/>
</dbReference>
<keyword evidence="14" id="KW-1185">Reference proteome</keyword>
<dbReference type="InterPro" id="IPR045462">
    <property type="entry name" value="aa-tRNA-synth_I_cd-bd"/>
</dbReference>
<comment type="subunit">
    <text evidence="3 10">Monomer.</text>
</comment>
<keyword evidence="8 10" id="KW-0648">Protein biosynthesis</keyword>
<dbReference type="SUPFAM" id="SSF52374">
    <property type="entry name" value="Nucleotidylyl transferase"/>
    <property type="match status" value="1"/>
</dbReference>
<dbReference type="InterPro" id="IPR033910">
    <property type="entry name" value="GluRS_core"/>
</dbReference>
<keyword evidence="10" id="KW-0862">Zinc</keyword>
<comment type="cofactor">
    <cofactor evidence="10">
        <name>Zn(2+)</name>
        <dbReference type="ChEBI" id="CHEBI:29105"/>
    </cofactor>
    <text evidence="10">Binds 1 zinc ion per subunit.</text>
</comment>
<feature type="short sequence motif" description="'KMSKS' region" evidence="10">
    <location>
        <begin position="248"/>
        <end position="252"/>
    </location>
</feature>
<feature type="domain" description="Glutamyl/glutaminyl-tRNA synthetase class Ib catalytic" evidence="11">
    <location>
        <begin position="14"/>
        <end position="316"/>
    </location>
</feature>
<evidence type="ECO:0000259" key="12">
    <source>
        <dbReference type="Pfam" id="PF19269"/>
    </source>
</evidence>
<evidence type="ECO:0000259" key="11">
    <source>
        <dbReference type="Pfam" id="PF00749"/>
    </source>
</evidence>
<dbReference type="InterPro" id="IPR020058">
    <property type="entry name" value="Glu/Gln-tRNA-synth_Ib_cat-dom"/>
</dbReference>
<feature type="binding site" evidence="10">
    <location>
        <position position="251"/>
    </location>
    <ligand>
        <name>ATP</name>
        <dbReference type="ChEBI" id="CHEBI:30616"/>
    </ligand>
</feature>
<dbReference type="GO" id="GO:0005829">
    <property type="term" value="C:cytosol"/>
    <property type="evidence" value="ECO:0007669"/>
    <property type="project" value="TreeGrafter"/>
</dbReference>
<dbReference type="OrthoDB" id="9807503at2"/>
<keyword evidence="10" id="KW-0479">Metal-binding</keyword>
<dbReference type="HAMAP" id="MF_00022">
    <property type="entry name" value="Glu_tRNA_synth_type1"/>
    <property type="match status" value="1"/>
</dbReference>
<dbReference type="InterPro" id="IPR004527">
    <property type="entry name" value="Glu-tRNA-ligase_bac/mito"/>
</dbReference>
<dbReference type="Pfam" id="PF19269">
    <property type="entry name" value="Anticodon_2"/>
    <property type="match status" value="1"/>
</dbReference>
<dbReference type="InterPro" id="IPR001412">
    <property type="entry name" value="aa-tRNA-synth_I_CS"/>
</dbReference>
<dbReference type="Proteomes" id="UP000190023">
    <property type="component" value="Unassembled WGS sequence"/>
</dbReference>
<comment type="similarity">
    <text evidence="2 10">Belongs to the class-I aminoacyl-tRNA synthetase family. Glutamate--tRNA ligase type 1 subfamily.</text>
</comment>
<dbReference type="AlphaFoldDB" id="A0A1T0B268"/>
<dbReference type="PANTHER" id="PTHR43311">
    <property type="entry name" value="GLUTAMATE--TRNA LIGASE"/>
    <property type="match status" value="1"/>
</dbReference>
<feature type="binding site" evidence="10">
    <location>
        <position position="137"/>
    </location>
    <ligand>
        <name>Zn(2+)</name>
        <dbReference type="ChEBI" id="CHEBI:29105"/>
    </ligand>
</feature>
<evidence type="ECO:0000313" key="14">
    <source>
        <dbReference type="Proteomes" id="UP000190023"/>
    </source>
</evidence>
<dbReference type="PROSITE" id="PS00178">
    <property type="entry name" value="AA_TRNA_LIGASE_I"/>
    <property type="match status" value="1"/>
</dbReference>